<protein>
    <submittedName>
        <fullName evidence="1">Uncharacterized protein</fullName>
    </submittedName>
</protein>
<comment type="caution">
    <text evidence="1">The sequence shown here is derived from an EMBL/GenBank/DDBJ whole genome shotgun (WGS) entry which is preliminary data.</text>
</comment>
<name>A0A371BB61_9BRAD</name>
<dbReference type="RefSeq" id="WP_115516863.1">
    <property type="nucleotide sequence ID" value="NZ_QRGO01000001.1"/>
</dbReference>
<keyword evidence="2" id="KW-1185">Reference proteome</keyword>
<dbReference type="AlphaFoldDB" id="A0A371BB61"/>
<dbReference type="OrthoDB" id="8472997at2"/>
<proteinExistence type="predicted"/>
<evidence type="ECO:0000313" key="2">
    <source>
        <dbReference type="Proteomes" id="UP000263993"/>
    </source>
</evidence>
<dbReference type="EMBL" id="QRGO01000001">
    <property type="protein sequence ID" value="RDV04836.1"/>
    <property type="molecule type" value="Genomic_DNA"/>
</dbReference>
<dbReference type="Proteomes" id="UP000263993">
    <property type="component" value="Unassembled WGS sequence"/>
</dbReference>
<reference evidence="2" key="1">
    <citation type="submission" date="2018-08" db="EMBL/GenBank/DDBJ databases">
        <authorList>
            <person name="Kim S.-J."/>
            <person name="Jung G.-Y."/>
        </authorList>
    </citation>
    <scope>NUCLEOTIDE SEQUENCE [LARGE SCALE GENOMIC DNA]</scope>
    <source>
        <strain evidence="2">GY_H</strain>
    </source>
</reference>
<organism evidence="1 2">
    <name type="scientific">Undibacter mobilis</name>
    <dbReference type="NCBI Taxonomy" id="2292256"/>
    <lineage>
        <taxon>Bacteria</taxon>
        <taxon>Pseudomonadati</taxon>
        <taxon>Pseudomonadota</taxon>
        <taxon>Alphaproteobacteria</taxon>
        <taxon>Hyphomicrobiales</taxon>
        <taxon>Nitrobacteraceae</taxon>
        <taxon>Undibacter</taxon>
    </lineage>
</organism>
<gene>
    <name evidence="1" type="ORF">DXH78_09840</name>
</gene>
<sequence length="122" mass="13504">MTAWKRWSWRYRVGALFALALLLQGASCPLDLFQRTTVNVPGVGNVIFEYFSDGPSNGYFLVEQIDRNGARGFRRVYYPSREYAIILGTFINRGDYVPGQWWLSGPAGLPGAAGTSPAPPSL</sequence>
<accession>A0A371BB61</accession>
<evidence type="ECO:0000313" key="1">
    <source>
        <dbReference type="EMBL" id="RDV04836.1"/>
    </source>
</evidence>